<dbReference type="Proteomes" id="UP000738349">
    <property type="component" value="Unassembled WGS sequence"/>
</dbReference>
<dbReference type="InterPro" id="IPR011051">
    <property type="entry name" value="RmlC_Cupin_sf"/>
</dbReference>
<dbReference type="InterPro" id="IPR047142">
    <property type="entry name" value="OryJ/VirC-like"/>
</dbReference>
<evidence type="ECO:0000313" key="4">
    <source>
        <dbReference type="Proteomes" id="UP000738349"/>
    </source>
</evidence>
<dbReference type="InterPro" id="IPR014710">
    <property type="entry name" value="RmlC-like_jellyroll"/>
</dbReference>
<dbReference type="PANTHER" id="PTHR36156">
    <property type="entry name" value="SLR2101 PROTEIN"/>
    <property type="match status" value="1"/>
</dbReference>
<evidence type="ECO:0000259" key="2">
    <source>
        <dbReference type="Pfam" id="PF07883"/>
    </source>
</evidence>
<comment type="caution">
    <text evidence="3">The sequence shown here is derived from an EMBL/GenBank/DDBJ whole genome shotgun (WGS) entry which is preliminary data.</text>
</comment>
<sequence length="184" mass="20239">MSSEPKALPPVQRHITTHDADGKAVWDTSLPVQVEGHRSGGYTLHQPWANLGDRPDHNGDQDLRSYHENLVQTDIAPASGSVVRVIDFWPGSPAVMHRTASVDYGVVLEGEIECFLDGGASRTFRRGDIIIQRGTNHAWKNTSSEIARVFVTLLPTPPIKIQGKELEVHHLSDLGRLAEEGNIV</sequence>
<dbReference type="Gene3D" id="2.60.120.10">
    <property type="entry name" value="Jelly Rolls"/>
    <property type="match status" value="1"/>
</dbReference>
<evidence type="ECO:0000313" key="3">
    <source>
        <dbReference type="EMBL" id="KAH7170800.1"/>
    </source>
</evidence>
<proteinExistence type="predicted"/>
<keyword evidence="4" id="KW-1185">Reference proteome</keyword>
<dbReference type="SUPFAM" id="SSF51182">
    <property type="entry name" value="RmlC-like cupins"/>
    <property type="match status" value="1"/>
</dbReference>
<evidence type="ECO:0000256" key="1">
    <source>
        <dbReference type="SAM" id="MobiDB-lite"/>
    </source>
</evidence>
<dbReference type="CDD" id="cd02231">
    <property type="entry name" value="cupin_BLL6423-like"/>
    <property type="match status" value="1"/>
</dbReference>
<dbReference type="EMBL" id="JAGMUV010000002">
    <property type="protein sequence ID" value="KAH7170800.1"/>
    <property type="molecule type" value="Genomic_DNA"/>
</dbReference>
<name>A0A9P9FNY4_9HYPO</name>
<dbReference type="PANTHER" id="PTHR36156:SF2">
    <property type="entry name" value="CUPIN TYPE-2 DOMAIN-CONTAINING PROTEIN"/>
    <property type="match status" value="1"/>
</dbReference>
<dbReference type="OrthoDB" id="5840532at2759"/>
<protein>
    <recommendedName>
        <fullName evidence="2">Cupin type-2 domain-containing protein</fullName>
    </recommendedName>
</protein>
<feature type="domain" description="Cupin type-2" evidence="2">
    <location>
        <begin position="86"/>
        <end position="151"/>
    </location>
</feature>
<feature type="region of interest" description="Disordered" evidence="1">
    <location>
        <begin position="1"/>
        <end position="22"/>
    </location>
</feature>
<reference evidence="3" key="1">
    <citation type="journal article" date="2021" name="Nat. Commun.">
        <title>Genetic determinants of endophytism in the Arabidopsis root mycobiome.</title>
        <authorList>
            <person name="Mesny F."/>
            <person name="Miyauchi S."/>
            <person name="Thiergart T."/>
            <person name="Pickel B."/>
            <person name="Atanasova L."/>
            <person name="Karlsson M."/>
            <person name="Huettel B."/>
            <person name="Barry K.W."/>
            <person name="Haridas S."/>
            <person name="Chen C."/>
            <person name="Bauer D."/>
            <person name="Andreopoulos W."/>
            <person name="Pangilinan J."/>
            <person name="LaButti K."/>
            <person name="Riley R."/>
            <person name="Lipzen A."/>
            <person name="Clum A."/>
            <person name="Drula E."/>
            <person name="Henrissat B."/>
            <person name="Kohler A."/>
            <person name="Grigoriev I.V."/>
            <person name="Martin F.M."/>
            <person name="Hacquard S."/>
        </authorList>
    </citation>
    <scope>NUCLEOTIDE SEQUENCE</scope>
    <source>
        <strain evidence="3">MPI-CAGE-AT-0147</strain>
    </source>
</reference>
<gene>
    <name evidence="3" type="ORF">EDB81DRAFT_180409</name>
</gene>
<dbReference type="Gene3D" id="2.20.70.150">
    <property type="match status" value="1"/>
</dbReference>
<dbReference type="InterPro" id="IPR013096">
    <property type="entry name" value="Cupin_2"/>
</dbReference>
<dbReference type="AlphaFoldDB" id="A0A9P9FNY4"/>
<organism evidence="3 4">
    <name type="scientific">Dactylonectria macrodidyma</name>
    <dbReference type="NCBI Taxonomy" id="307937"/>
    <lineage>
        <taxon>Eukaryota</taxon>
        <taxon>Fungi</taxon>
        <taxon>Dikarya</taxon>
        <taxon>Ascomycota</taxon>
        <taxon>Pezizomycotina</taxon>
        <taxon>Sordariomycetes</taxon>
        <taxon>Hypocreomycetidae</taxon>
        <taxon>Hypocreales</taxon>
        <taxon>Nectriaceae</taxon>
        <taxon>Dactylonectria</taxon>
    </lineage>
</organism>
<accession>A0A9P9FNY4</accession>
<dbReference type="Pfam" id="PF07883">
    <property type="entry name" value="Cupin_2"/>
    <property type="match status" value="1"/>
</dbReference>